<protein>
    <submittedName>
        <fullName evidence="6">LysR family transcriptional regulator</fullName>
    </submittedName>
</protein>
<keyword evidence="2" id="KW-0805">Transcription regulation</keyword>
<gene>
    <name evidence="6" type="ORF">MB818_06300</name>
</gene>
<evidence type="ECO:0000256" key="2">
    <source>
        <dbReference type="ARBA" id="ARBA00023015"/>
    </source>
</evidence>
<evidence type="ECO:0000256" key="1">
    <source>
        <dbReference type="ARBA" id="ARBA00009437"/>
    </source>
</evidence>
<dbReference type="PROSITE" id="PS50931">
    <property type="entry name" value="HTH_LYSR"/>
    <property type="match status" value="1"/>
</dbReference>
<dbReference type="Pfam" id="PF00126">
    <property type="entry name" value="HTH_1"/>
    <property type="match status" value="1"/>
</dbReference>
<sequence length="302" mass="32947">MKLRQIEFVVTVAREQSFSRAADICHATQPSLSSAVAQIEEELGAKLFARTTRKVALTPFGRHILPHLESVLSARDEVTAAAAAFHNPARKLLRLGFSPLVDMRMLTGVTDPFCRLHQGVEVFFKECLLDDLAGRLESGAIDMAILPRDSVPDGMQQTPFYSDPLYYLPQSGQRVEPPVALCLTDLPNDPVIMTAGGCGLNRSLEVLFEAEGISPPAYPGYALSYQVIQEWTWLGLGAGILPRAKLLADATSAVPLLRADGAPARFEFVWAWSGTGRPADHVVAFLDHVRDRSVKPVESKVG</sequence>
<evidence type="ECO:0000256" key="3">
    <source>
        <dbReference type="ARBA" id="ARBA00023125"/>
    </source>
</evidence>
<dbReference type="Gene3D" id="1.10.10.10">
    <property type="entry name" value="Winged helix-like DNA-binding domain superfamily/Winged helix DNA-binding domain"/>
    <property type="match status" value="1"/>
</dbReference>
<keyword evidence="4" id="KW-0804">Transcription</keyword>
<comment type="caution">
    <text evidence="6">The sequence shown here is derived from an EMBL/GenBank/DDBJ whole genome shotgun (WGS) entry which is preliminary data.</text>
</comment>
<dbReference type="PRINTS" id="PR00039">
    <property type="entry name" value="HTHLYSR"/>
</dbReference>
<dbReference type="CDD" id="cd05466">
    <property type="entry name" value="PBP2_LTTR_substrate"/>
    <property type="match status" value="1"/>
</dbReference>
<evidence type="ECO:0000259" key="5">
    <source>
        <dbReference type="PROSITE" id="PS50931"/>
    </source>
</evidence>
<evidence type="ECO:0000313" key="7">
    <source>
        <dbReference type="Proteomes" id="UP001165279"/>
    </source>
</evidence>
<dbReference type="SUPFAM" id="SSF53850">
    <property type="entry name" value="Periplasmic binding protein-like II"/>
    <property type="match status" value="1"/>
</dbReference>
<reference evidence="6" key="1">
    <citation type="submission" date="2022-02" db="EMBL/GenBank/DDBJ databases">
        <title>The genome sequence of Ruegeria sp. 1NDH52C.</title>
        <authorList>
            <person name="Du J."/>
        </authorList>
    </citation>
    <scope>NUCLEOTIDE SEQUENCE</scope>
    <source>
        <strain evidence="6">1NDH52C</strain>
    </source>
</reference>
<keyword evidence="7" id="KW-1185">Reference proteome</keyword>
<evidence type="ECO:0000313" key="6">
    <source>
        <dbReference type="EMBL" id="MCG6557801.1"/>
    </source>
</evidence>
<dbReference type="PANTHER" id="PTHR30346:SF0">
    <property type="entry name" value="HCA OPERON TRANSCRIPTIONAL ACTIVATOR HCAR"/>
    <property type="match status" value="1"/>
</dbReference>
<dbReference type="SUPFAM" id="SSF46785">
    <property type="entry name" value="Winged helix' DNA-binding domain"/>
    <property type="match status" value="1"/>
</dbReference>
<proteinExistence type="inferred from homology"/>
<dbReference type="Gene3D" id="3.40.190.10">
    <property type="entry name" value="Periplasmic binding protein-like II"/>
    <property type="match status" value="2"/>
</dbReference>
<comment type="similarity">
    <text evidence="1">Belongs to the LysR transcriptional regulatory family.</text>
</comment>
<dbReference type="InterPro" id="IPR036390">
    <property type="entry name" value="WH_DNA-bd_sf"/>
</dbReference>
<accession>A0ABS9NUA0</accession>
<dbReference type="InterPro" id="IPR005119">
    <property type="entry name" value="LysR_subst-bd"/>
</dbReference>
<dbReference type="EMBL" id="JAKOEM010000003">
    <property type="protein sequence ID" value="MCG6557801.1"/>
    <property type="molecule type" value="Genomic_DNA"/>
</dbReference>
<dbReference type="RefSeq" id="WP_238904450.1">
    <property type="nucleotide sequence ID" value="NZ_JAKOEM010000003.1"/>
</dbReference>
<organism evidence="6 7">
    <name type="scientific">Ruegeria alba</name>
    <dbReference type="NCBI Taxonomy" id="2916756"/>
    <lineage>
        <taxon>Bacteria</taxon>
        <taxon>Pseudomonadati</taxon>
        <taxon>Pseudomonadota</taxon>
        <taxon>Alphaproteobacteria</taxon>
        <taxon>Rhodobacterales</taxon>
        <taxon>Roseobacteraceae</taxon>
        <taxon>Ruegeria</taxon>
    </lineage>
</organism>
<evidence type="ECO:0000256" key="4">
    <source>
        <dbReference type="ARBA" id="ARBA00023163"/>
    </source>
</evidence>
<keyword evidence="3" id="KW-0238">DNA-binding</keyword>
<name>A0ABS9NUA0_9RHOB</name>
<dbReference type="InterPro" id="IPR036388">
    <property type="entry name" value="WH-like_DNA-bd_sf"/>
</dbReference>
<dbReference type="Pfam" id="PF03466">
    <property type="entry name" value="LysR_substrate"/>
    <property type="match status" value="1"/>
</dbReference>
<feature type="domain" description="HTH lysR-type" evidence="5">
    <location>
        <begin position="1"/>
        <end position="58"/>
    </location>
</feature>
<dbReference type="InterPro" id="IPR000847">
    <property type="entry name" value="LysR_HTH_N"/>
</dbReference>
<dbReference type="Proteomes" id="UP001165279">
    <property type="component" value="Unassembled WGS sequence"/>
</dbReference>
<dbReference type="PANTHER" id="PTHR30346">
    <property type="entry name" value="TRANSCRIPTIONAL DUAL REGULATOR HCAR-RELATED"/>
    <property type="match status" value="1"/>
</dbReference>